<organism evidence="11 12">
    <name type="scientific">Brassica napus</name>
    <name type="common">Rape</name>
    <dbReference type="NCBI Taxonomy" id="3708"/>
    <lineage>
        <taxon>Eukaryota</taxon>
        <taxon>Viridiplantae</taxon>
        <taxon>Streptophyta</taxon>
        <taxon>Embryophyta</taxon>
        <taxon>Tracheophyta</taxon>
        <taxon>Spermatophyta</taxon>
        <taxon>Magnoliopsida</taxon>
        <taxon>eudicotyledons</taxon>
        <taxon>Gunneridae</taxon>
        <taxon>Pentapetalae</taxon>
        <taxon>rosids</taxon>
        <taxon>malvids</taxon>
        <taxon>Brassicales</taxon>
        <taxon>Brassicaceae</taxon>
        <taxon>Brassiceae</taxon>
        <taxon>Brassica</taxon>
    </lineage>
</organism>
<feature type="compositionally biased region" description="Low complexity" evidence="9">
    <location>
        <begin position="209"/>
        <end position="224"/>
    </location>
</feature>
<dbReference type="SMART" id="SM00132">
    <property type="entry name" value="LIM"/>
    <property type="match status" value="2"/>
</dbReference>
<dbReference type="Gene3D" id="2.10.110.10">
    <property type="entry name" value="Cysteine Rich Protein"/>
    <property type="match status" value="2"/>
</dbReference>
<gene>
    <name evidence="11" type="ORF">HID58_063573</name>
</gene>
<feature type="domain" description="LIM zinc-binding" evidence="10">
    <location>
        <begin position="98"/>
        <end position="158"/>
    </location>
</feature>
<evidence type="ECO:0000313" key="11">
    <source>
        <dbReference type="EMBL" id="KAH0887477.1"/>
    </source>
</evidence>
<evidence type="ECO:0000256" key="7">
    <source>
        <dbReference type="ARBA" id="ARBA00023212"/>
    </source>
</evidence>
<evidence type="ECO:0000256" key="2">
    <source>
        <dbReference type="ARBA" id="ARBA00011385"/>
    </source>
</evidence>
<keyword evidence="5 8" id="KW-0440">LIM domain</keyword>
<evidence type="ECO:0000256" key="9">
    <source>
        <dbReference type="SAM" id="MobiDB-lite"/>
    </source>
</evidence>
<comment type="subcellular location">
    <subcellularLocation>
        <location evidence="1">Cytoplasm</location>
        <location evidence="1">Cytoskeleton</location>
    </subcellularLocation>
</comment>
<keyword evidence="3 8" id="KW-0479">Metal-binding</keyword>
<evidence type="ECO:0000313" key="12">
    <source>
        <dbReference type="Proteomes" id="UP000824890"/>
    </source>
</evidence>
<proteinExistence type="predicted"/>
<evidence type="ECO:0000256" key="4">
    <source>
        <dbReference type="ARBA" id="ARBA00022833"/>
    </source>
</evidence>
<reference evidence="11 12" key="1">
    <citation type="submission" date="2021-05" db="EMBL/GenBank/DDBJ databases">
        <title>Genome Assembly of Synthetic Allotetraploid Brassica napus Reveals Homoeologous Exchanges between Subgenomes.</title>
        <authorList>
            <person name="Davis J.T."/>
        </authorList>
    </citation>
    <scope>NUCLEOTIDE SEQUENCE [LARGE SCALE GENOMIC DNA]</scope>
    <source>
        <strain evidence="12">cv. Da-Ae</strain>
        <tissue evidence="11">Seedling</tissue>
    </source>
</reference>
<keyword evidence="6" id="KW-0009">Actin-binding</keyword>
<dbReference type="Pfam" id="PF00412">
    <property type="entry name" value="LIM"/>
    <property type="match status" value="2"/>
</dbReference>
<evidence type="ECO:0000256" key="3">
    <source>
        <dbReference type="ARBA" id="ARBA00022723"/>
    </source>
</evidence>
<dbReference type="CDD" id="cd09440">
    <property type="entry name" value="LIM1_SF3"/>
    <property type="match status" value="1"/>
</dbReference>
<comment type="subunit">
    <text evidence="2">Interacts with F-actin.</text>
</comment>
<evidence type="ECO:0000259" key="10">
    <source>
        <dbReference type="PROSITE" id="PS50023"/>
    </source>
</evidence>
<feature type="region of interest" description="Disordered" evidence="9">
    <location>
        <begin position="167"/>
        <end position="224"/>
    </location>
</feature>
<dbReference type="PROSITE" id="PS00478">
    <property type="entry name" value="LIM_DOMAIN_1"/>
    <property type="match status" value="1"/>
</dbReference>
<comment type="caution">
    <text evidence="11">The sequence shown here is derived from an EMBL/GenBank/DDBJ whole genome shotgun (WGS) entry which is preliminary data.</text>
</comment>
<dbReference type="SUPFAM" id="SSF57716">
    <property type="entry name" value="Glucocorticoid receptor-like (DNA-binding domain)"/>
    <property type="match status" value="4"/>
</dbReference>
<evidence type="ECO:0000256" key="1">
    <source>
        <dbReference type="ARBA" id="ARBA00004245"/>
    </source>
</evidence>
<name>A0ABQ8A4M9_BRANA</name>
<keyword evidence="7" id="KW-0206">Cytoskeleton</keyword>
<dbReference type="Proteomes" id="UP000824890">
    <property type="component" value="Unassembled WGS sequence"/>
</dbReference>
<evidence type="ECO:0000256" key="8">
    <source>
        <dbReference type="PROSITE-ProRule" id="PRU00125"/>
    </source>
</evidence>
<keyword evidence="12" id="KW-1185">Reference proteome</keyword>
<protein>
    <recommendedName>
        <fullName evidence="10">LIM zinc-binding domain-containing protein</fullName>
    </recommendedName>
</protein>
<keyword evidence="4 8" id="KW-0862">Zinc</keyword>
<evidence type="ECO:0000256" key="5">
    <source>
        <dbReference type="ARBA" id="ARBA00023038"/>
    </source>
</evidence>
<dbReference type="PROSITE" id="PS50023">
    <property type="entry name" value="LIM_DOMAIN_2"/>
    <property type="match status" value="2"/>
</dbReference>
<dbReference type="InterPro" id="IPR001781">
    <property type="entry name" value="Znf_LIM"/>
</dbReference>
<keyword evidence="7" id="KW-0963">Cytoplasm</keyword>
<accession>A0ABQ8A4M9</accession>
<dbReference type="EMBL" id="JAGKQM010000014">
    <property type="protein sequence ID" value="KAH0887477.1"/>
    <property type="molecule type" value="Genomic_DNA"/>
</dbReference>
<sequence>MFKNKLFKKEDRTMSFTGTLDKCKACDKTVYVMDLLTLEGNTYHKSCFRCSHCNGTLQMSTYSSMDGVLYCKTHFEQLFKESGNFSKNFQTGKTEKSNKCASCHKTVYPLEKVNMEGECYHKTCFKCAHSGCPLTHSSYASLNGVLYCKVHFNQLFLEKGSYNHVHQAAANHRRTASSGASTPPSDDHKPEDNAAIPEGEAGGEEEAVPEAADAGGEPEPVAES</sequence>
<evidence type="ECO:0000256" key="6">
    <source>
        <dbReference type="ARBA" id="ARBA00023203"/>
    </source>
</evidence>
<dbReference type="PANTHER" id="PTHR24206">
    <property type="entry name" value="OS06G0237300 PROTEIN"/>
    <property type="match status" value="1"/>
</dbReference>
<feature type="domain" description="LIM zinc-binding" evidence="10">
    <location>
        <begin position="21"/>
        <end position="81"/>
    </location>
</feature>